<name>A0A5N7CSX8_9EURO</name>
<dbReference type="Proteomes" id="UP000325579">
    <property type="component" value="Unassembled WGS sequence"/>
</dbReference>
<dbReference type="EMBL" id="ML736906">
    <property type="protein sequence ID" value="KAE8397255.1"/>
    <property type="molecule type" value="Genomic_DNA"/>
</dbReference>
<sequence length="76" mass="8984">MSDIVKAKEGVYTLRESEMSFCGCRRCPWWMFGSDVPTISGVEKEKRLRLFFFFFFSSMFSHPRSVVPTLFWTPTQ</sequence>
<evidence type="ECO:0000313" key="1">
    <source>
        <dbReference type="EMBL" id="KAE8397255.1"/>
    </source>
</evidence>
<dbReference type="GeneID" id="43675639"/>
<proteinExistence type="predicted"/>
<organism evidence="1 2">
    <name type="scientific">Aspergillus pseudonomiae</name>
    <dbReference type="NCBI Taxonomy" id="1506151"/>
    <lineage>
        <taxon>Eukaryota</taxon>
        <taxon>Fungi</taxon>
        <taxon>Dikarya</taxon>
        <taxon>Ascomycota</taxon>
        <taxon>Pezizomycotina</taxon>
        <taxon>Eurotiomycetes</taxon>
        <taxon>Eurotiomycetidae</taxon>
        <taxon>Eurotiales</taxon>
        <taxon>Aspergillaceae</taxon>
        <taxon>Aspergillus</taxon>
        <taxon>Aspergillus subgen. Circumdati</taxon>
    </lineage>
</organism>
<dbReference type="AlphaFoldDB" id="A0A5N7CSX8"/>
<protein>
    <submittedName>
        <fullName evidence="1">Uncharacterized protein</fullName>
    </submittedName>
</protein>
<gene>
    <name evidence="1" type="ORF">BDV37DRAFT_61342</name>
</gene>
<dbReference type="RefSeq" id="XP_031934574.1">
    <property type="nucleotide sequence ID" value="XM_032090948.1"/>
</dbReference>
<accession>A0A5N7CSX8</accession>
<evidence type="ECO:0000313" key="2">
    <source>
        <dbReference type="Proteomes" id="UP000325579"/>
    </source>
</evidence>
<reference evidence="1 2" key="1">
    <citation type="submission" date="2019-04" db="EMBL/GenBank/DDBJ databases">
        <authorList>
            <consortium name="DOE Joint Genome Institute"/>
            <person name="Mondo S."/>
            <person name="Kjaerbolling I."/>
            <person name="Vesth T."/>
            <person name="Frisvad J.C."/>
            <person name="Nybo J.L."/>
            <person name="Theobald S."/>
            <person name="Kildgaard S."/>
            <person name="Isbrandt T."/>
            <person name="Kuo A."/>
            <person name="Sato A."/>
            <person name="Lyhne E.K."/>
            <person name="Kogle M.E."/>
            <person name="Wiebenga A."/>
            <person name="Kun R.S."/>
            <person name="Lubbers R.J."/>
            <person name="Makela M.R."/>
            <person name="Barry K."/>
            <person name="Chovatia M."/>
            <person name="Clum A."/>
            <person name="Daum C."/>
            <person name="Haridas S."/>
            <person name="He G."/>
            <person name="LaButti K."/>
            <person name="Lipzen A."/>
            <person name="Riley R."/>
            <person name="Salamov A."/>
            <person name="Simmons B.A."/>
            <person name="Magnuson J.K."/>
            <person name="Henrissat B."/>
            <person name="Mortensen U.H."/>
            <person name="Larsen T.O."/>
            <person name="Devries R.P."/>
            <person name="Grigoriev I.V."/>
            <person name="Machida M."/>
            <person name="Baker S.E."/>
            <person name="Andersen M.R."/>
            <person name="Cantor M.N."/>
            <person name="Hua S.X."/>
        </authorList>
    </citation>
    <scope>NUCLEOTIDE SEQUENCE [LARGE SCALE GENOMIC DNA]</scope>
    <source>
        <strain evidence="1 2">CBS 119388</strain>
    </source>
</reference>
<keyword evidence="2" id="KW-1185">Reference proteome</keyword>
<accession>A0A5N6HJM4</accession>